<protein>
    <recommendedName>
        <fullName evidence="5">Secreted protein</fullName>
    </recommendedName>
</protein>
<accession>A0A9P6NNJ1</accession>
<name>A0A9P6NNJ1_9BASI</name>
<proteinExistence type="predicted"/>
<evidence type="ECO:0000313" key="3">
    <source>
        <dbReference type="EMBL" id="KAG0149159.1"/>
    </source>
</evidence>
<evidence type="ECO:0000256" key="2">
    <source>
        <dbReference type="SAM" id="SignalP"/>
    </source>
</evidence>
<comment type="caution">
    <text evidence="3">The sequence shown here is derived from an EMBL/GenBank/DDBJ whole genome shotgun (WGS) entry which is preliminary data.</text>
</comment>
<feature type="chain" id="PRO_5040204278" description="Secreted protein" evidence="2">
    <location>
        <begin position="19"/>
        <end position="109"/>
    </location>
</feature>
<reference evidence="3" key="1">
    <citation type="submission" date="2013-11" db="EMBL/GenBank/DDBJ databases">
        <title>Genome sequence of the fusiform rust pathogen reveals effectors for host alternation and coevolution with pine.</title>
        <authorList>
            <consortium name="DOE Joint Genome Institute"/>
            <person name="Smith K."/>
            <person name="Pendleton A."/>
            <person name="Kubisiak T."/>
            <person name="Anderson C."/>
            <person name="Salamov A."/>
            <person name="Aerts A."/>
            <person name="Riley R."/>
            <person name="Clum A."/>
            <person name="Lindquist E."/>
            <person name="Ence D."/>
            <person name="Campbell M."/>
            <person name="Kronenberg Z."/>
            <person name="Feau N."/>
            <person name="Dhillon B."/>
            <person name="Hamelin R."/>
            <person name="Burleigh J."/>
            <person name="Smith J."/>
            <person name="Yandell M."/>
            <person name="Nelson C."/>
            <person name="Grigoriev I."/>
            <person name="Davis J."/>
        </authorList>
    </citation>
    <scope>NUCLEOTIDE SEQUENCE</scope>
    <source>
        <strain evidence="3">G11</strain>
    </source>
</reference>
<sequence>MVLMILITFINTVKGSFARNLVGVKCLHLSSHVCSFLIWWEPIVSEKPGKGRMENSSRVGVFTSLGMVARFQHRRRHSSQSTSKSKSDATPSNALHYSRPKSSTERRTR</sequence>
<feature type="signal peptide" evidence="2">
    <location>
        <begin position="1"/>
        <end position="18"/>
    </location>
</feature>
<keyword evidence="2" id="KW-0732">Signal</keyword>
<gene>
    <name evidence="3" type="ORF">CROQUDRAFT_653980</name>
</gene>
<evidence type="ECO:0000313" key="4">
    <source>
        <dbReference type="Proteomes" id="UP000886653"/>
    </source>
</evidence>
<organism evidence="3 4">
    <name type="scientific">Cronartium quercuum f. sp. fusiforme G11</name>
    <dbReference type="NCBI Taxonomy" id="708437"/>
    <lineage>
        <taxon>Eukaryota</taxon>
        <taxon>Fungi</taxon>
        <taxon>Dikarya</taxon>
        <taxon>Basidiomycota</taxon>
        <taxon>Pucciniomycotina</taxon>
        <taxon>Pucciniomycetes</taxon>
        <taxon>Pucciniales</taxon>
        <taxon>Coleosporiaceae</taxon>
        <taxon>Cronartium</taxon>
    </lineage>
</organism>
<dbReference type="EMBL" id="MU167230">
    <property type="protein sequence ID" value="KAG0149159.1"/>
    <property type="molecule type" value="Genomic_DNA"/>
</dbReference>
<feature type="region of interest" description="Disordered" evidence="1">
    <location>
        <begin position="72"/>
        <end position="109"/>
    </location>
</feature>
<evidence type="ECO:0000256" key="1">
    <source>
        <dbReference type="SAM" id="MobiDB-lite"/>
    </source>
</evidence>
<dbReference type="AlphaFoldDB" id="A0A9P6NNJ1"/>
<keyword evidence="4" id="KW-1185">Reference proteome</keyword>
<dbReference type="Proteomes" id="UP000886653">
    <property type="component" value="Unassembled WGS sequence"/>
</dbReference>
<evidence type="ECO:0008006" key="5">
    <source>
        <dbReference type="Google" id="ProtNLM"/>
    </source>
</evidence>